<name>A0A813MJW3_9BILA</name>
<dbReference type="PANTHER" id="PTHR37466:SF1">
    <property type="entry name" value="SLR1628 PROTEIN"/>
    <property type="match status" value="1"/>
</dbReference>
<dbReference type="Proteomes" id="UP000663879">
    <property type="component" value="Unassembled WGS sequence"/>
</dbReference>
<dbReference type="PANTHER" id="PTHR37466">
    <property type="entry name" value="SLR1628 PROTEIN"/>
    <property type="match status" value="1"/>
</dbReference>
<dbReference type="AlphaFoldDB" id="A0A813MJW3"/>
<gene>
    <name evidence="1" type="ORF">OXX778_LOCUS2323</name>
</gene>
<evidence type="ECO:0000313" key="2">
    <source>
        <dbReference type="Proteomes" id="UP000663879"/>
    </source>
</evidence>
<dbReference type="Pfam" id="PF09996">
    <property type="entry name" value="DUF2237"/>
    <property type="match status" value="1"/>
</dbReference>
<proteinExistence type="predicted"/>
<sequence length="127" mass="14282">MNNRSEQLNFFNERLEVCSESPMTGYNRNGKCETNAIDLGSHLICATVTKRFLEYTKSMGNDLSTPRPNFRFPGLKDGDNWCLCVSRWVQAQKAGVAPPVVLRATNKKALPYLQNQGLGIEDLENNN</sequence>
<accession>A0A813MJW3</accession>
<protein>
    <recommendedName>
        <fullName evidence="3">DUF2237 domain-containing protein</fullName>
    </recommendedName>
</protein>
<evidence type="ECO:0000313" key="1">
    <source>
        <dbReference type="EMBL" id="CAF0723359.1"/>
    </source>
</evidence>
<organism evidence="1 2">
    <name type="scientific">Brachionus calyciflorus</name>
    <dbReference type="NCBI Taxonomy" id="104777"/>
    <lineage>
        <taxon>Eukaryota</taxon>
        <taxon>Metazoa</taxon>
        <taxon>Spiralia</taxon>
        <taxon>Gnathifera</taxon>
        <taxon>Rotifera</taxon>
        <taxon>Eurotatoria</taxon>
        <taxon>Monogononta</taxon>
        <taxon>Pseudotrocha</taxon>
        <taxon>Ploima</taxon>
        <taxon>Brachionidae</taxon>
        <taxon>Brachionus</taxon>
    </lineage>
</organism>
<dbReference type="Gene3D" id="3.30.56.110">
    <property type="entry name" value="Protein of unknown function DUF2237"/>
    <property type="match status" value="1"/>
</dbReference>
<dbReference type="EMBL" id="CAJNOC010000179">
    <property type="protein sequence ID" value="CAF0723359.1"/>
    <property type="molecule type" value="Genomic_DNA"/>
</dbReference>
<reference evidence="1" key="1">
    <citation type="submission" date="2021-02" db="EMBL/GenBank/DDBJ databases">
        <authorList>
            <person name="Nowell W R."/>
        </authorList>
    </citation>
    <scope>NUCLEOTIDE SEQUENCE</scope>
    <source>
        <strain evidence="1">Ploen Becks lab</strain>
    </source>
</reference>
<evidence type="ECO:0008006" key="3">
    <source>
        <dbReference type="Google" id="ProtNLM"/>
    </source>
</evidence>
<dbReference type="InterPro" id="IPR018714">
    <property type="entry name" value="DUF2237"/>
</dbReference>
<comment type="caution">
    <text evidence="1">The sequence shown here is derived from an EMBL/GenBank/DDBJ whole genome shotgun (WGS) entry which is preliminary data.</text>
</comment>
<keyword evidence="2" id="KW-1185">Reference proteome</keyword>
<dbReference type="OrthoDB" id="1517790at2759"/>